<reference evidence="1" key="1">
    <citation type="submission" date="2021-05" db="EMBL/GenBank/DDBJ databases">
        <title>Complete genome sequence of Pseudomonas seleniipraecipitans strain D1-6.</title>
        <authorList>
            <person name="Lafi F."/>
            <person name="Eida A."/>
            <person name="Alam I."/>
            <person name="Hert H."/>
            <person name="Saad M."/>
        </authorList>
    </citation>
    <scope>NUCLEOTIDE SEQUENCE</scope>
    <source>
        <strain evidence="1">D1-6</strain>
    </source>
</reference>
<name>A0ABY5JCD7_9GAMM</name>
<organism evidence="1 2">
    <name type="scientific">Phytopseudomonas seleniipraecipitans</name>
    <dbReference type="NCBI Taxonomy" id="640205"/>
    <lineage>
        <taxon>Bacteria</taxon>
        <taxon>Pseudomonadati</taxon>
        <taxon>Pseudomonadota</taxon>
        <taxon>Gammaproteobacteria</taxon>
        <taxon>Pseudomonadales</taxon>
        <taxon>Pseudomonadaceae</taxon>
        <taxon>Phytopseudomonas</taxon>
    </lineage>
</organism>
<accession>A0ABY5JCD7</accession>
<dbReference type="InterPro" id="IPR012448">
    <property type="entry name" value="DUF1652"/>
</dbReference>
<dbReference type="Pfam" id="PF07865">
    <property type="entry name" value="DUF1652"/>
    <property type="match status" value="1"/>
</dbReference>
<protein>
    <submittedName>
        <fullName evidence="1">DUF1652 domain-containing protein</fullName>
    </submittedName>
</protein>
<evidence type="ECO:0000313" key="1">
    <source>
        <dbReference type="EMBL" id="UUD64629.1"/>
    </source>
</evidence>
<dbReference type="RefSeq" id="WP_070883607.1">
    <property type="nucleotide sequence ID" value="NZ_CP076114.1"/>
</dbReference>
<dbReference type="Proteomes" id="UP000887421">
    <property type="component" value="Chromosome"/>
</dbReference>
<sequence length="117" mass="13291">MPGLYSGFANFRTGTAQLKEIESALNKIKFLDAMAFVARYFKPLHLQASLHRPLTVTIEVKDPDTELFVKIQDYPIDTALSCGDIMELIANIEAQIEKTHPTIYAFHCGRRHVVSRR</sequence>
<evidence type="ECO:0000313" key="2">
    <source>
        <dbReference type="Proteomes" id="UP000887421"/>
    </source>
</evidence>
<keyword evidence="2" id="KW-1185">Reference proteome</keyword>
<proteinExistence type="predicted"/>
<gene>
    <name evidence="1" type="ORF">D16iCDA_02695</name>
</gene>
<dbReference type="EMBL" id="CP076114">
    <property type="protein sequence ID" value="UUD64629.1"/>
    <property type="molecule type" value="Genomic_DNA"/>
</dbReference>